<protein>
    <submittedName>
        <fullName evidence="1">Uncharacterized protein</fullName>
    </submittedName>
</protein>
<gene>
    <name evidence="1" type="ORF">DHEL01_v201509</name>
</gene>
<dbReference type="EMBL" id="MAVT02000070">
    <property type="protein sequence ID" value="POS80102.1"/>
    <property type="molecule type" value="Genomic_DNA"/>
</dbReference>
<evidence type="ECO:0000313" key="1">
    <source>
        <dbReference type="EMBL" id="POS80102.1"/>
    </source>
</evidence>
<proteinExistence type="predicted"/>
<sequence length="99" mass="11061">MADSELAAVTARFVRLIIDTDADIETIRDESKRTIPLHLEKNANTDLTMFFEDLKEPQVLSLSMPPEFCKCFRQITPAAPLHPRTSPKVYLGSQGGAWG</sequence>
<dbReference type="InParanoid" id="A0A2P5IC58"/>
<name>A0A2P5IC58_DIAHE</name>
<evidence type="ECO:0000313" key="2">
    <source>
        <dbReference type="Proteomes" id="UP000094444"/>
    </source>
</evidence>
<organism evidence="1 2">
    <name type="scientific">Diaporthe helianthi</name>
    <dbReference type="NCBI Taxonomy" id="158607"/>
    <lineage>
        <taxon>Eukaryota</taxon>
        <taxon>Fungi</taxon>
        <taxon>Dikarya</taxon>
        <taxon>Ascomycota</taxon>
        <taxon>Pezizomycotina</taxon>
        <taxon>Sordariomycetes</taxon>
        <taxon>Sordariomycetidae</taxon>
        <taxon>Diaporthales</taxon>
        <taxon>Diaporthaceae</taxon>
        <taxon>Diaporthe</taxon>
    </lineage>
</organism>
<keyword evidence="2" id="KW-1185">Reference proteome</keyword>
<comment type="caution">
    <text evidence="1">The sequence shown here is derived from an EMBL/GenBank/DDBJ whole genome shotgun (WGS) entry which is preliminary data.</text>
</comment>
<dbReference type="Proteomes" id="UP000094444">
    <property type="component" value="Unassembled WGS sequence"/>
</dbReference>
<accession>A0A2P5IC58</accession>
<reference evidence="1" key="1">
    <citation type="submission" date="2017-09" db="EMBL/GenBank/DDBJ databases">
        <title>Polyketide synthases of a Diaporthe helianthi virulent isolate.</title>
        <authorList>
            <person name="Baroncelli R."/>
        </authorList>
    </citation>
    <scope>NUCLEOTIDE SEQUENCE [LARGE SCALE GENOMIC DNA]</scope>
    <source>
        <strain evidence="1">7/96</strain>
    </source>
</reference>
<dbReference type="AlphaFoldDB" id="A0A2P5IC58"/>